<dbReference type="Proteomes" id="UP000002366">
    <property type="component" value="Chromosome"/>
</dbReference>
<dbReference type="RefSeq" id="WP_013047552.1">
    <property type="nucleotide sequence ID" value="NC_014011.1"/>
</dbReference>
<dbReference type="HOGENOM" id="CLU_091350_1_0_0"/>
<evidence type="ECO:0008006" key="3">
    <source>
        <dbReference type="Google" id="ProtNLM"/>
    </source>
</evidence>
<dbReference type="AlphaFoldDB" id="D5ECK4"/>
<name>D5ECK4_AMICL</name>
<reference evidence="1 2" key="1">
    <citation type="journal article" date="2010" name="Stand. Genomic Sci.">
        <title>Complete genome sequence of Aminobacterium colombiense type strain (ALA-1).</title>
        <authorList>
            <person name="Chertkov O."/>
            <person name="Sikorski J."/>
            <person name="Brambilla E."/>
            <person name="Lapidus A."/>
            <person name="Copeland A."/>
            <person name="Glavina Del Rio T."/>
            <person name="Nolan M."/>
            <person name="Lucas S."/>
            <person name="Tice H."/>
            <person name="Cheng J.F."/>
            <person name="Han C."/>
            <person name="Detter J.C."/>
            <person name="Bruce D."/>
            <person name="Tapia R."/>
            <person name="Goodwin L."/>
            <person name="Pitluck S."/>
            <person name="Liolios K."/>
            <person name="Ivanova N."/>
            <person name="Mavromatis K."/>
            <person name="Ovchinnikova G."/>
            <person name="Pati A."/>
            <person name="Chen A."/>
            <person name="Palaniappan K."/>
            <person name="Land M."/>
            <person name="Hauser L."/>
            <person name="Chang Y.J."/>
            <person name="Jeffries C.D."/>
            <person name="Spring S."/>
            <person name="Rohde M."/>
            <person name="Goker M."/>
            <person name="Bristow J."/>
            <person name="Eisen J.A."/>
            <person name="Markowitz V."/>
            <person name="Hugenholtz P."/>
            <person name="Kyrpides N.C."/>
            <person name="Klenk H.P."/>
        </authorList>
    </citation>
    <scope>NUCLEOTIDE SEQUENCE [LARGE SCALE GENOMIC DNA]</scope>
    <source>
        <strain evidence="2">DSM 12261 / ALA-1</strain>
    </source>
</reference>
<proteinExistence type="predicted"/>
<organism evidence="1 2">
    <name type="scientific">Aminobacterium colombiense (strain DSM 12261 / ALA-1)</name>
    <dbReference type="NCBI Taxonomy" id="572547"/>
    <lineage>
        <taxon>Bacteria</taxon>
        <taxon>Thermotogati</taxon>
        <taxon>Synergistota</taxon>
        <taxon>Synergistia</taxon>
        <taxon>Synergistales</taxon>
        <taxon>Aminobacteriaceae</taxon>
        <taxon>Aminobacterium</taxon>
    </lineage>
</organism>
<dbReference type="EMBL" id="CP001997">
    <property type="protein sequence ID" value="ADE56286.1"/>
    <property type="molecule type" value="Genomic_DNA"/>
</dbReference>
<dbReference type="InterPro" id="IPR014997">
    <property type="entry name" value="DUF1847"/>
</dbReference>
<dbReference type="KEGG" id="aco:Amico_0139"/>
<dbReference type="OrthoDB" id="9795204at2"/>
<dbReference type="eggNOG" id="COG4887">
    <property type="taxonomic scope" value="Bacteria"/>
</dbReference>
<accession>D5ECK4</accession>
<dbReference type="Pfam" id="PF08901">
    <property type="entry name" value="DUF1847"/>
    <property type="match status" value="1"/>
</dbReference>
<evidence type="ECO:0000313" key="2">
    <source>
        <dbReference type="Proteomes" id="UP000002366"/>
    </source>
</evidence>
<dbReference type="STRING" id="572547.Amico_0139"/>
<gene>
    <name evidence="1" type="ordered locus">Amico_0139</name>
</gene>
<protein>
    <recommendedName>
        <fullName evidence="3">Metal-binding protein</fullName>
    </recommendedName>
</protein>
<evidence type="ECO:0000313" key="1">
    <source>
        <dbReference type="EMBL" id="ADE56286.1"/>
    </source>
</evidence>
<sequence>MKCHLCKEKSCYIGDPCKKTDSISLYDDPLDRKLLVVAAEIEALFYKEICRVDETLEFTRRMNFKKIGIAFCLGMRKEAKILGEIFSKEFEVHSVCCKVGSIKKDEFEMAKNPRIGEYSCNPIEQARILNNEGTEFNIVLGLCVGHDSLFYKYSKAPVTTIVTKDRKLGHNPVAALYCPYIRSDLGKELK</sequence>
<keyword evidence="2" id="KW-1185">Reference proteome</keyword>